<reference evidence="2 3" key="1">
    <citation type="submission" date="2014-11" db="EMBL/GenBank/DDBJ databases">
        <authorList>
            <person name="Wibberg Daniel"/>
        </authorList>
    </citation>
    <scope>NUCLEOTIDE SEQUENCE [LARGE SCALE GENOMIC DNA]</scope>
    <source>
        <strain evidence="2">Rhizoctonia solani AG1-IB 7/3/14</strain>
    </source>
</reference>
<protein>
    <recommendedName>
        <fullName evidence="1">DUF7918 domain-containing protein</fullName>
    </recommendedName>
</protein>
<gene>
    <name evidence="2" type="ORF">RSOLAG1IB_04821</name>
</gene>
<evidence type="ECO:0000259" key="1">
    <source>
        <dbReference type="Pfam" id="PF25534"/>
    </source>
</evidence>
<keyword evidence="3" id="KW-1185">Reference proteome</keyword>
<name>A0A0B7FXL3_THACB</name>
<proteinExistence type="predicted"/>
<evidence type="ECO:0000313" key="2">
    <source>
        <dbReference type="EMBL" id="CEL62465.1"/>
    </source>
</evidence>
<organism evidence="2 3">
    <name type="scientific">Thanatephorus cucumeris (strain AG1-IB / isolate 7/3/14)</name>
    <name type="common">Lettuce bottom rot fungus</name>
    <name type="synonym">Rhizoctonia solani</name>
    <dbReference type="NCBI Taxonomy" id="1108050"/>
    <lineage>
        <taxon>Eukaryota</taxon>
        <taxon>Fungi</taxon>
        <taxon>Dikarya</taxon>
        <taxon>Basidiomycota</taxon>
        <taxon>Agaricomycotina</taxon>
        <taxon>Agaricomycetes</taxon>
        <taxon>Cantharellales</taxon>
        <taxon>Ceratobasidiaceae</taxon>
        <taxon>Rhizoctonia</taxon>
        <taxon>Rhizoctonia solani AG-1</taxon>
    </lineage>
</organism>
<dbReference type="Pfam" id="PF25534">
    <property type="entry name" value="DUF7918"/>
    <property type="match status" value="1"/>
</dbReference>
<sequence length="243" mass="27789">MQAILEQNDFAVVIGNADPNKKQPLVAYEFGDEEPIGFIQQCWIPAKPGKGFCIHYSWNGDAEVALSKQAGLFCVIYIDGLVIERAFLPLDDIDDTERNREWEITGKYYRGVNGPTERRFRFIESKVDANMEELDVSTKGTIRVVLYWTKPDPTMEDLFPGLLTKEVADELALHLESPVSPQGDRFQSCVRLGRPRKSKVKENNMKVRPVDDQRYQFIFHYAHPDWLMSKGIIPPKVSSTPHT</sequence>
<feature type="domain" description="DUF7918" evidence="1">
    <location>
        <begin position="22"/>
        <end position="234"/>
    </location>
</feature>
<dbReference type="InterPro" id="IPR057678">
    <property type="entry name" value="DUF7918"/>
</dbReference>
<accession>A0A0B7FXL3</accession>
<evidence type="ECO:0000313" key="3">
    <source>
        <dbReference type="Proteomes" id="UP000059188"/>
    </source>
</evidence>
<dbReference type="EMBL" id="LN679106">
    <property type="protein sequence ID" value="CEL62465.1"/>
    <property type="molecule type" value="Genomic_DNA"/>
</dbReference>
<dbReference type="AlphaFoldDB" id="A0A0B7FXL3"/>
<dbReference type="Proteomes" id="UP000059188">
    <property type="component" value="Unassembled WGS sequence"/>
</dbReference>